<gene>
    <name evidence="3" type="ORF">JOM49_003065</name>
</gene>
<dbReference type="PRINTS" id="PR00081">
    <property type="entry name" value="GDHRDH"/>
</dbReference>
<sequence length="188" mass="19386">MKVVVIGATGTIGSAVAAALLARGHHVVPVSRTGDPGVDIAQPDRLFATVPDIDAVVCCAASGALVPIDSGTDEEFFTGLRTKLLGQVRLLRRAVEHLPDGGSVTLTAGTFEEPTPGSAFGALTNTGLEAFARTAAWELPRGLRVNVISPGWVHEHATPAEVVALDYVRAVEDAGLNGETLRAGSRSG</sequence>
<dbReference type="Pfam" id="PF13561">
    <property type="entry name" value="adh_short_C2"/>
    <property type="match status" value="1"/>
</dbReference>
<keyword evidence="2" id="KW-0560">Oxidoreductase</keyword>
<dbReference type="InterPro" id="IPR002347">
    <property type="entry name" value="SDR_fam"/>
</dbReference>
<protein>
    <submittedName>
        <fullName evidence="3">NAD(P)-dependent dehydrogenase (Short-subunit alcohol dehydrogenase family)</fullName>
    </submittedName>
</protein>
<reference evidence="3 4" key="1">
    <citation type="submission" date="2021-03" db="EMBL/GenBank/DDBJ databases">
        <title>Sequencing the genomes of 1000 actinobacteria strains.</title>
        <authorList>
            <person name="Klenk H.-P."/>
        </authorList>
    </citation>
    <scope>NUCLEOTIDE SEQUENCE [LARGE SCALE GENOMIC DNA]</scope>
    <source>
        <strain evidence="3 4">DSM 45510</strain>
    </source>
</reference>
<dbReference type="InterPro" id="IPR036291">
    <property type="entry name" value="NAD(P)-bd_dom_sf"/>
</dbReference>
<dbReference type="CDD" id="cd11731">
    <property type="entry name" value="Lin1944_like_SDR_c"/>
    <property type="match status" value="1"/>
</dbReference>
<dbReference type="SUPFAM" id="SSF51735">
    <property type="entry name" value="NAD(P)-binding Rossmann-fold domains"/>
    <property type="match status" value="1"/>
</dbReference>
<evidence type="ECO:0000313" key="3">
    <source>
        <dbReference type="EMBL" id="MBP2181539.1"/>
    </source>
</evidence>
<dbReference type="PANTHER" id="PTHR43477">
    <property type="entry name" value="DIHYDROANTICAPSIN 7-DEHYDROGENASE"/>
    <property type="match status" value="1"/>
</dbReference>
<dbReference type="EMBL" id="JAGGMS010000001">
    <property type="protein sequence ID" value="MBP2181539.1"/>
    <property type="molecule type" value="Genomic_DNA"/>
</dbReference>
<evidence type="ECO:0000256" key="2">
    <source>
        <dbReference type="ARBA" id="ARBA00023002"/>
    </source>
</evidence>
<evidence type="ECO:0000313" key="4">
    <source>
        <dbReference type="Proteomes" id="UP000741013"/>
    </source>
</evidence>
<comment type="similarity">
    <text evidence="1">Belongs to the short-chain dehydrogenases/reductases (SDR) family.</text>
</comment>
<proteinExistence type="inferred from homology"/>
<evidence type="ECO:0000256" key="1">
    <source>
        <dbReference type="ARBA" id="ARBA00006484"/>
    </source>
</evidence>
<dbReference type="PANTHER" id="PTHR43477:SF1">
    <property type="entry name" value="DIHYDROANTICAPSIN 7-DEHYDROGENASE"/>
    <property type="match status" value="1"/>
</dbReference>
<organism evidence="3 4">
    <name type="scientific">Amycolatopsis magusensis</name>
    <dbReference type="NCBI Taxonomy" id="882444"/>
    <lineage>
        <taxon>Bacteria</taxon>
        <taxon>Bacillati</taxon>
        <taxon>Actinomycetota</taxon>
        <taxon>Actinomycetes</taxon>
        <taxon>Pseudonocardiales</taxon>
        <taxon>Pseudonocardiaceae</taxon>
        <taxon>Amycolatopsis</taxon>
    </lineage>
</organism>
<keyword evidence="4" id="KW-1185">Reference proteome</keyword>
<name>A0ABS4PRP3_9PSEU</name>
<dbReference type="Gene3D" id="3.40.50.720">
    <property type="entry name" value="NAD(P)-binding Rossmann-like Domain"/>
    <property type="match status" value="1"/>
</dbReference>
<dbReference type="RefSeq" id="WP_209664946.1">
    <property type="nucleotide sequence ID" value="NZ_JAGGMS010000001.1"/>
</dbReference>
<dbReference type="InterPro" id="IPR051122">
    <property type="entry name" value="SDR_DHRS6-like"/>
</dbReference>
<dbReference type="Proteomes" id="UP000741013">
    <property type="component" value="Unassembled WGS sequence"/>
</dbReference>
<comment type="caution">
    <text evidence="3">The sequence shown here is derived from an EMBL/GenBank/DDBJ whole genome shotgun (WGS) entry which is preliminary data.</text>
</comment>
<accession>A0ABS4PRP3</accession>